<feature type="transmembrane region" description="Helical" evidence="12">
    <location>
        <begin position="62"/>
        <end position="86"/>
    </location>
</feature>
<organism evidence="13 14">
    <name type="scientific">Nesidiocoris tenuis</name>
    <dbReference type="NCBI Taxonomy" id="355587"/>
    <lineage>
        <taxon>Eukaryota</taxon>
        <taxon>Metazoa</taxon>
        <taxon>Ecdysozoa</taxon>
        <taxon>Arthropoda</taxon>
        <taxon>Hexapoda</taxon>
        <taxon>Insecta</taxon>
        <taxon>Pterygota</taxon>
        <taxon>Neoptera</taxon>
        <taxon>Paraneoptera</taxon>
        <taxon>Hemiptera</taxon>
        <taxon>Heteroptera</taxon>
        <taxon>Panheteroptera</taxon>
        <taxon>Cimicomorpha</taxon>
        <taxon>Miridae</taxon>
        <taxon>Dicyphina</taxon>
        <taxon>Nesidiocoris</taxon>
    </lineage>
</organism>
<evidence type="ECO:0000313" key="14">
    <source>
        <dbReference type="Proteomes" id="UP000479000"/>
    </source>
</evidence>
<dbReference type="InterPro" id="IPR038377">
    <property type="entry name" value="Na/Glc_symporter_sf"/>
</dbReference>
<feature type="transmembrane region" description="Helical" evidence="12">
    <location>
        <begin position="30"/>
        <end position="50"/>
    </location>
</feature>
<evidence type="ECO:0000256" key="6">
    <source>
        <dbReference type="ARBA" id="ARBA00022989"/>
    </source>
</evidence>
<evidence type="ECO:0000256" key="12">
    <source>
        <dbReference type="SAM" id="Phobius"/>
    </source>
</evidence>
<evidence type="ECO:0000256" key="2">
    <source>
        <dbReference type="ARBA" id="ARBA00006434"/>
    </source>
</evidence>
<dbReference type="OrthoDB" id="6622651at2759"/>
<keyword evidence="14" id="KW-1185">Reference proteome</keyword>
<evidence type="ECO:0000256" key="4">
    <source>
        <dbReference type="ARBA" id="ARBA00022475"/>
    </source>
</evidence>
<dbReference type="Proteomes" id="UP000479000">
    <property type="component" value="Unassembled WGS sequence"/>
</dbReference>
<dbReference type="NCBIfam" id="TIGR00813">
    <property type="entry name" value="sss"/>
    <property type="match status" value="1"/>
</dbReference>
<comment type="subcellular location">
    <subcellularLocation>
        <location evidence="1">Cell membrane</location>
        <topology evidence="1">Multi-pass membrane protein</topology>
    </subcellularLocation>
</comment>
<sequence>MLVGVYFGFIKKSGQDTVEGYMLGGKQMSLLPVSLSLVASFISGITLLGIPAEVYVYGTQVMGVVIGMVACGFINSAFFLPVFYKLQLLSLYEYLERRFDRRIRKCVSGMYIFTTLMWVALAIYVPALAINQVTGLSVHMVTPVVSSVCIFYTTVGGLKAVVWTDTLQTVIMIGALIVIVIVGTLDVGGVSKVFEAASSGDRLEIFNMDSSLTARMTFWSSSLGYTVFWVYASGTSAAMVQRFISLPTSKLAYQAVFLYVLGCSAFFLASAYVGLLMYTKYQSCDPVKVGIAKKPEQITPIFVLEAVGHIRGVPGLFISGVLAAALRDFSPLSASSPPRCQSGRIDRLMEQCAHTLFTGVSAQILEPNFAIINYLLGKKFFENCSLVMCEGNGVSLATIYSGNMVRTDLKIHLFFIIVPYR</sequence>
<feature type="transmembrane region" description="Helical" evidence="12">
    <location>
        <begin position="167"/>
        <end position="185"/>
    </location>
</feature>
<keyword evidence="3" id="KW-0813">Transport</keyword>
<name>A0A6H5FW63_9HEMI</name>
<dbReference type="Pfam" id="PF00474">
    <property type="entry name" value="SSF"/>
    <property type="match status" value="1"/>
</dbReference>
<feature type="transmembrane region" description="Helical" evidence="12">
    <location>
        <begin position="136"/>
        <end position="155"/>
    </location>
</feature>
<keyword evidence="7" id="KW-0915">Sodium</keyword>
<keyword evidence="8" id="KW-0406">Ion transport</keyword>
<dbReference type="InterPro" id="IPR051163">
    <property type="entry name" value="Sodium:Solute_Symporter_SSF"/>
</dbReference>
<evidence type="ECO:0000256" key="3">
    <source>
        <dbReference type="ARBA" id="ARBA00022448"/>
    </source>
</evidence>
<keyword evidence="6 12" id="KW-1133">Transmembrane helix</keyword>
<evidence type="ECO:0000256" key="9">
    <source>
        <dbReference type="ARBA" id="ARBA00023136"/>
    </source>
</evidence>
<gene>
    <name evidence="13" type="ORF">NTEN_LOCUS388</name>
</gene>
<evidence type="ECO:0000313" key="13">
    <source>
        <dbReference type="EMBL" id="CAA9993413.1"/>
    </source>
</evidence>
<evidence type="ECO:0000256" key="8">
    <source>
        <dbReference type="ARBA" id="ARBA00023065"/>
    </source>
</evidence>
<keyword evidence="4" id="KW-1003">Cell membrane</keyword>
<reference evidence="13 14" key="1">
    <citation type="submission" date="2020-02" db="EMBL/GenBank/DDBJ databases">
        <authorList>
            <person name="Ferguson B K."/>
        </authorList>
    </citation>
    <scope>NUCLEOTIDE SEQUENCE [LARGE SCALE GENOMIC DNA]</scope>
</reference>
<evidence type="ECO:0000256" key="5">
    <source>
        <dbReference type="ARBA" id="ARBA00022692"/>
    </source>
</evidence>
<dbReference type="PROSITE" id="PS50283">
    <property type="entry name" value="NA_SOLUT_SYMP_3"/>
    <property type="match status" value="1"/>
</dbReference>
<dbReference type="GO" id="GO:0015293">
    <property type="term" value="F:symporter activity"/>
    <property type="evidence" value="ECO:0007669"/>
    <property type="project" value="TreeGrafter"/>
</dbReference>
<keyword evidence="10" id="KW-0739">Sodium transport</keyword>
<dbReference type="PANTHER" id="PTHR42985:SF5">
    <property type="entry name" value="FI02094P-RELATED"/>
    <property type="match status" value="1"/>
</dbReference>
<protein>
    <recommendedName>
        <fullName evidence="15">Sodium-coupled monocarboxylate transporter 1</fullName>
    </recommendedName>
</protein>
<feature type="transmembrane region" description="Helical" evidence="12">
    <location>
        <begin position="107"/>
        <end position="130"/>
    </location>
</feature>
<evidence type="ECO:0008006" key="15">
    <source>
        <dbReference type="Google" id="ProtNLM"/>
    </source>
</evidence>
<evidence type="ECO:0000256" key="10">
    <source>
        <dbReference type="ARBA" id="ARBA00023201"/>
    </source>
</evidence>
<keyword evidence="5 12" id="KW-0812">Transmembrane</keyword>
<evidence type="ECO:0000256" key="7">
    <source>
        <dbReference type="ARBA" id="ARBA00023053"/>
    </source>
</evidence>
<dbReference type="EMBL" id="CADCXU010000406">
    <property type="protein sequence ID" value="CAA9993413.1"/>
    <property type="molecule type" value="Genomic_DNA"/>
</dbReference>
<dbReference type="PANTHER" id="PTHR42985">
    <property type="entry name" value="SODIUM-COUPLED MONOCARBOXYLATE TRANSPORTER"/>
    <property type="match status" value="1"/>
</dbReference>
<proteinExistence type="inferred from homology"/>
<dbReference type="AlphaFoldDB" id="A0A6H5FW63"/>
<dbReference type="GO" id="GO:0005886">
    <property type="term" value="C:plasma membrane"/>
    <property type="evidence" value="ECO:0007669"/>
    <property type="project" value="UniProtKB-SubCell"/>
</dbReference>
<accession>A0A6H5FW63</accession>
<feature type="transmembrane region" description="Helical" evidence="12">
    <location>
        <begin position="256"/>
        <end position="278"/>
    </location>
</feature>
<evidence type="ECO:0000256" key="11">
    <source>
        <dbReference type="RuleBase" id="RU362091"/>
    </source>
</evidence>
<dbReference type="Gene3D" id="1.20.1730.10">
    <property type="entry name" value="Sodium/glucose cotransporter"/>
    <property type="match status" value="1"/>
</dbReference>
<dbReference type="GO" id="GO:0006814">
    <property type="term" value="P:sodium ion transport"/>
    <property type="evidence" value="ECO:0007669"/>
    <property type="project" value="UniProtKB-KW"/>
</dbReference>
<dbReference type="InterPro" id="IPR001734">
    <property type="entry name" value="Na/solute_symporter"/>
</dbReference>
<keyword evidence="9 12" id="KW-0472">Membrane</keyword>
<feature type="transmembrane region" description="Helical" evidence="12">
    <location>
        <begin position="223"/>
        <end position="244"/>
    </location>
</feature>
<comment type="similarity">
    <text evidence="2 11">Belongs to the sodium:solute symporter (SSF) (TC 2.A.21) family.</text>
</comment>
<evidence type="ECO:0000256" key="1">
    <source>
        <dbReference type="ARBA" id="ARBA00004651"/>
    </source>
</evidence>